<protein>
    <submittedName>
        <fullName evidence="10">Cytochrome c oxidase polypeptide I</fullName>
    </submittedName>
</protein>
<feature type="transmembrane region" description="Helical" evidence="8">
    <location>
        <begin position="48"/>
        <end position="69"/>
    </location>
</feature>
<feature type="transmembrane region" description="Helical" evidence="8">
    <location>
        <begin position="328"/>
        <end position="346"/>
    </location>
</feature>
<feature type="transmembrane region" description="Helical" evidence="8">
    <location>
        <begin position="131"/>
        <end position="153"/>
    </location>
</feature>
<feature type="transmembrane region" description="Helical" evidence="8">
    <location>
        <begin position="405"/>
        <end position="425"/>
    </location>
</feature>
<evidence type="ECO:0000256" key="4">
    <source>
        <dbReference type="ARBA" id="ARBA00022989"/>
    </source>
</evidence>
<organism evidence="10 11">
    <name type="scientific">Sumerlaea chitinivorans</name>
    <dbReference type="NCBI Taxonomy" id="2250252"/>
    <lineage>
        <taxon>Bacteria</taxon>
        <taxon>Candidatus Sumerlaeota</taxon>
        <taxon>Candidatus Sumerlaeia</taxon>
        <taxon>Candidatus Sumerlaeales</taxon>
        <taxon>Candidatus Sumerlaeaceae</taxon>
        <taxon>Candidatus Sumerlaea</taxon>
    </lineage>
</organism>
<dbReference type="InterPro" id="IPR023616">
    <property type="entry name" value="Cyt_c_oxase-like_su1_dom"/>
</dbReference>
<keyword evidence="4 8" id="KW-1133">Transmembrane helix</keyword>
<dbReference type="Gene3D" id="1.20.210.10">
    <property type="entry name" value="Cytochrome c oxidase-like, subunit I domain"/>
    <property type="match status" value="1"/>
</dbReference>
<feature type="transmembrane region" description="Helical" evidence="8">
    <location>
        <begin position="437"/>
        <end position="457"/>
    </location>
</feature>
<keyword evidence="6" id="KW-0349">Heme</keyword>
<dbReference type="Proteomes" id="UP000262583">
    <property type="component" value="Chromosome"/>
</dbReference>
<evidence type="ECO:0000259" key="9">
    <source>
        <dbReference type="PROSITE" id="PS50855"/>
    </source>
</evidence>
<gene>
    <name evidence="10" type="ORF">BRCON_0366</name>
</gene>
<evidence type="ECO:0000256" key="2">
    <source>
        <dbReference type="ARBA" id="ARBA00022660"/>
    </source>
</evidence>
<evidence type="ECO:0000313" key="10">
    <source>
        <dbReference type="EMBL" id="AXA35143.1"/>
    </source>
</evidence>
<dbReference type="SUPFAM" id="SSF81442">
    <property type="entry name" value="Cytochrome c oxidase subunit I-like"/>
    <property type="match status" value="1"/>
</dbReference>
<comment type="subcellular location">
    <subcellularLocation>
        <location evidence="1">Membrane</location>
        <topology evidence="1">Multi-pass membrane protein</topology>
    </subcellularLocation>
</comment>
<dbReference type="KEGG" id="schv:BRCON_0366"/>
<dbReference type="PRINTS" id="PR01165">
    <property type="entry name" value="CYCOXIDASEI"/>
</dbReference>
<feature type="transmembrane region" description="Helical" evidence="8">
    <location>
        <begin position="477"/>
        <end position="500"/>
    </location>
</feature>
<feature type="transmembrane region" description="Helical" evidence="8">
    <location>
        <begin position="89"/>
        <end position="119"/>
    </location>
</feature>
<evidence type="ECO:0000256" key="8">
    <source>
        <dbReference type="SAM" id="Phobius"/>
    </source>
</evidence>
<accession>A0A2Z4Y3F9</accession>
<feature type="region of interest" description="Disordered" evidence="7">
    <location>
        <begin position="1"/>
        <end position="23"/>
    </location>
</feature>
<dbReference type="PROSITE" id="PS00077">
    <property type="entry name" value="COX1_CUB"/>
    <property type="match status" value="1"/>
</dbReference>
<dbReference type="GO" id="GO:0009060">
    <property type="term" value="P:aerobic respiration"/>
    <property type="evidence" value="ECO:0007669"/>
    <property type="project" value="InterPro"/>
</dbReference>
<evidence type="ECO:0000256" key="3">
    <source>
        <dbReference type="ARBA" id="ARBA00022692"/>
    </source>
</evidence>
<keyword evidence="6" id="KW-0479">Metal-binding</keyword>
<keyword evidence="5 8" id="KW-0472">Membrane</keyword>
<keyword evidence="2 6" id="KW-0679">Respiratory chain</keyword>
<comment type="similarity">
    <text evidence="6">Belongs to the heme-copper respiratory oxidase family.</text>
</comment>
<dbReference type="Pfam" id="PF00115">
    <property type="entry name" value="COX1"/>
    <property type="match status" value="1"/>
</dbReference>
<evidence type="ECO:0000256" key="1">
    <source>
        <dbReference type="ARBA" id="ARBA00004141"/>
    </source>
</evidence>
<evidence type="ECO:0000256" key="7">
    <source>
        <dbReference type="SAM" id="MobiDB-lite"/>
    </source>
</evidence>
<dbReference type="GO" id="GO:0016020">
    <property type="term" value="C:membrane"/>
    <property type="evidence" value="ECO:0007669"/>
    <property type="project" value="UniProtKB-SubCell"/>
</dbReference>
<evidence type="ECO:0000256" key="5">
    <source>
        <dbReference type="ARBA" id="ARBA00023136"/>
    </source>
</evidence>
<dbReference type="InterPro" id="IPR036927">
    <property type="entry name" value="Cyt_c_oxase-like_su1_sf"/>
</dbReference>
<dbReference type="EMBL" id="CP030759">
    <property type="protein sequence ID" value="AXA35143.1"/>
    <property type="molecule type" value="Genomic_DNA"/>
</dbReference>
<evidence type="ECO:0000313" key="11">
    <source>
        <dbReference type="Proteomes" id="UP000262583"/>
    </source>
</evidence>
<dbReference type="GO" id="GO:0004129">
    <property type="term" value="F:cytochrome-c oxidase activity"/>
    <property type="evidence" value="ECO:0007669"/>
    <property type="project" value="InterPro"/>
</dbReference>
<dbReference type="PANTHER" id="PTHR10422">
    <property type="entry name" value="CYTOCHROME C OXIDASE SUBUNIT 1"/>
    <property type="match status" value="1"/>
</dbReference>
<name>A0A2Z4Y3F9_SUMC1</name>
<keyword evidence="3 6" id="KW-0812">Transmembrane</keyword>
<feature type="compositionally biased region" description="Polar residues" evidence="7">
    <location>
        <begin position="1"/>
        <end position="11"/>
    </location>
</feature>
<keyword evidence="6" id="KW-0408">Iron</keyword>
<dbReference type="InterPro" id="IPR000883">
    <property type="entry name" value="Cyt_C_Oxase_1"/>
</dbReference>
<feature type="domain" description="Cytochrome oxidase subunit I profile" evidence="9">
    <location>
        <begin position="38"/>
        <end position="540"/>
    </location>
</feature>
<dbReference type="GO" id="GO:0015990">
    <property type="term" value="P:electron transport coupled proton transport"/>
    <property type="evidence" value="ECO:0007669"/>
    <property type="project" value="TreeGrafter"/>
</dbReference>
<keyword evidence="6" id="KW-0249">Electron transport</keyword>
<feature type="transmembrane region" description="Helical" evidence="8">
    <location>
        <begin position="218"/>
        <end position="244"/>
    </location>
</feature>
<dbReference type="GO" id="GO:0022904">
    <property type="term" value="P:respiratory electron transport chain"/>
    <property type="evidence" value="ECO:0007669"/>
    <property type="project" value="TreeGrafter"/>
</dbReference>
<feature type="transmembrane region" description="Helical" evidence="8">
    <location>
        <begin position="264"/>
        <end position="283"/>
    </location>
</feature>
<dbReference type="PROSITE" id="PS50855">
    <property type="entry name" value="COX1"/>
    <property type="match status" value="1"/>
</dbReference>
<dbReference type="GO" id="GO:0020037">
    <property type="term" value="F:heme binding"/>
    <property type="evidence" value="ECO:0007669"/>
    <property type="project" value="InterPro"/>
</dbReference>
<keyword evidence="6" id="KW-0813">Transport</keyword>
<dbReference type="PANTHER" id="PTHR10422:SF18">
    <property type="entry name" value="CYTOCHROME C OXIDASE SUBUNIT 1"/>
    <property type="match status" value="1"/>
</dbReference>
<evidence type="ECO:0000256" key="6">
    <source>
        <dbReference type="RuleBase" id="RU000370"/>
    </source>
</evidence>
<dbReference type="AlphaFoldDB" id="A0A2Z4Y3F9"/>
<feature type="transmembrane region" description="Helical" evidence="8">
    <location>
        <begin position="295"/>
        <end position="316"/>
    </location>
</feature>
<proteinExistence type="inferred from homology"/>
<dbReference type="InterPro" id="IPR023615">
    <property type="entry name" value="Cyt_c_Oxase_su1_BS"/>
</dbReference>
<feature type="transmembrane region" description="Helical" evidence="8">
    <location>
        <begin position="367"/>
        <end position="393"/>
    </location>
</feature>
<feature type="transmembrane region" description="Helical" evidence="8">
    <location>
        <begin position="173"/>
        <end position="197"/>
    </location>
</feature>
<reference evidence="10 11" key="1">
    <citation type="submission" date="2018-05" db="EMBL/GenBank/DDBJ databases">
        <title>A metagenomic window into the 2 km-deep terrestrial subsurface aquifer revealed taxonomically and functionally diverse microbial community comprising novel uncultured bacterial lineages.</title>
        <authorList>
            <person name="Kadnikov V.V."/>
            <person name="Mardanov A.V."/>
            <person name="Beletsky A.V."/>
            <person name="Banks D."/>
            <person name="Pimenov N.V."/>
            <person name="Frank Y.A."/>
            <person name="Karnachuk O.V."/>
            <person name="Ravin N.V."/>
        </authorList>
    </citation>
    <scope>NUCLEOTIDE SEQUENCE [LARGE SCALE GENOMIC DNA]</scope>
    <source>
        <strain evidence="10">BY</strain>
    </source>
</reference>
<sequence>MSSYPVPQTTPIPEAREGSSGSENHTNYLSAGYTLKSWLLTVDHKRIAVLYLLGITFFFVIGGIFALLIRLELMTPKGDLVSSDTYNRLFTQHGLIMIFLFLIPAIPGVFGNFLIPLMVGARDLAFPKINLASWYMFMIGGGFMLAAIFTGGVDTGWTFYTPYSTTFANSSVILAGLGAFIVGFSSVFTGLNFAVTIHKMRCPGLTWFRLPLFVWAHYATSLIMLLGTPVVAITVLLVAIERIWGVGIFDPRIGGDPILFQHLFWFYSHPAVYIMILPAMGVMSELFSTFSRKPVFGYSFIAASSLAIAIVGFFVWGHHMLVSGQSEFAGLIFSALSFLVAIPSAVKVFNWTATLYKGSISFQAPMIYAFGFIGLFAIGGLTGLFLACLGMDYHVHDTYFVVAHFHYVMVGATIMGFLGALHYWWPKMFGKMYSEGWAQFAAVVIFLGFNFTFFPQFLLGYLGMPRHYHEYVPEFQILHILSSAGAMLLGVGYLIPGVYLTYSFFYGKKAPANPWGATGLEWQTSSPPPTHNFEKTPVVTGEPYDYSRVESVPNVAS</sequence>